<dbReference type="EMBL" id="CARXXK010000002">
    <property type="protein sequence ID" value="CAI6357748.1"/>
    <property type="molecule type" value="Genomic_DNA"/>
</dbReference>
<dbReference type="AlphaFoldDB" id="A0AAV0WPT4"/>
<reference evidence="1 2" key="1">
    <citation type="submission" date="2023-01" db="EMBL/GenBank/DDBJ databases">
        <authorList>
            <person name="Whitehead M."/>
        </authorList>
    </citation>
    <scope>NUCLEOTIDE SEQUENCE [LARGE SCALE GENOMIC DNA]</scope>
</reference>
<protein>
    <submittedName>
        <fullName evidence="1">Uncharacterized protein</fullName>
    </submittedName>
</protein>
<sequence length="101" mass="11484">MDSLKKSLITQCNVKFISVGDRPYPISRMQNKDTQYGRSVLCTLSGEEGELLEVYPPRSIELTDEDILEFNCRDQKDLNLLFKAVEEESSMILGVQTHTSP</sequence>
<accession>A0AAV0WPT4</accession>
<keyword evidence="2" id="KW-1185">Reference proteome</keyword>
<proteinExistence type="predicted"/>
<organism evidence="1 2">
    <name type="scientific">Macrosiphum euphorbiae</name>
    <name type="common">potato aphid</name>
    <dbReference type="NCBI Taxonomy" id="13131"/>
    <lineage>
        <taxon>Eukaryota</taxon>
        <taxon>Metazoa</taxon>
        <taxon>Ecdysozoa</taxon>
        <taxon>Arthropoda</taxon>
        <taxon>Hexapoda</taxon>
        <taxon>Insecta</taxon>
        <taxon>Pterygota</taxon>
        <taxon>Neoptera</taxon>
        <taxon>Paraneoptera</taxon>
        <taxon>Hemiptera</taxon>
        <taxon>Sternorrhyncha</taxon>
        <taxon>Aphidomorpha</taxon>
        <taxon>Aphidoidea</taxon>
        <taxon>Aphididae</taxon>
        <taxon>Macrosiphini</taxon>
        <taxon>Macrosiphum</taxon>
    </lineage>
</organism>
<comment type="caution">
    <text evidence="1">The sequence shown here is derived from an EMBL/GenBank/DDBJ whole genome shotgun (WGS) entry which is preliminary data.</text>
</comment>
<name>A0AAV0WPT4_9HEMI</name>
<evidence type="ECO:0000313" key="2">
    <source>
        <dbReference type="Proteomes" id="UP001160148"/>
    </source>
</evidence>
<gene>
    <name evidence="1" type="ORF">MEUPH1_LOCUS13341</name>
</gene>
<dbReference type="Proteomes" id="UP001160148">
    <property type="component" value="Unassembled WGS sequence"/>
</dbReference>
<evidence type="ECO:0000313" key="1">
    <source>
        <dbReference type="EMBL" id="CAI6357748.1"/>
    </source>
</evidence>